<dbReference type="AlphaFoldDB" id="A0A562MMM9"/>
<evidence type="ECO:0000313" key="2">
    <source>
        <dbReference type="Proteomes" id="UP000315908"/>
    </source>
</evidence>
<name>A0A562MMM9_9SPHI</name>
<organism evidence="1 2">
    <name type="scientific">Sphingobacterium siyangense</name>
    <dbReference type="NCBI Taxonomy" id="459529"/>
    <lineage>
        <taxon>Bacteria</taxon>
        <taxon>Pseudomonadati</taxon>
        <taxon>Bacteroidota</taxon>
        <taxon>Sphingobacteriia</taxon>
        <taxon>Sphingobacteriales</taxon>
        <taxon>Sphingobacteriaceae</taxon>
        <taxon>Sphingobacterium</taxon>
    </lineage>
</organism>
<comment type="caution">
    <text evidence="1">The sequence shown here is derived from an EMBL/GenBank/DDBJ whole genome shotgun (WGS) entry which is preliminary data.</text>
</comment>
<protein>
    <submittedName>
        <fullName evidence="1">Uncharacterized protein</fullName>
    </submittedName>
</protein>
<dbReference type="OrthoDB" id="704116at2"/>
<dbReference type="Proteomes" id="UP000315908">
    <property type="component" value="Unassembled WGS sequence"/>
</dbReference>
<dbReference type="RefSeq" id="WP_145327850.1">
    <property type="nucleotide sequence ID" value="NZ_JBPFQP010000005.1"/>
</dbReference>
<proteinExistence type="predicted"/>
<dbReference type="Pfam" id="PF19781">
    <property type="entry name" value="DUF6266"/>
    <property type="match status" value="1"/>
</dbReference>
<evidence type="ECO:0000313" key="1">
    <source>
        <dbReference type="EMBL" id="TWI21177.1"/>
    </source>
</evidence>
<dbReference type="EMBL" id="VLKR01000008">
    <property type="protein sequence ID" value="TWI21177.1"/>
    <property type="molecule type" value="Genomic_DNA"/>
</dbReference>
<gene>
    <name evidence="1" type="ORF">IQ31_01993</name>
</gene>
<sequence length="186" mass="20982">MKLLSKQKERKMLVVNGTETVRMKFARARKFINPVNDIIQMGYTARKRNVRKTSIGRAMSALLRNAMKGIYPDIEVDPAKAQLSAGVKLPLGVDSVDRQQKQITIVWNSATNVLHQDRTDDGIILCAYAVEEELAAINDEVALRQDGTLTMQLPDGMEKLPIHLYLIVHDREKANFSNSQYLGLFI</sequence>
<dbReference type="InterPro" id="IPR046233">
    <property type="entry name" value="DUF6266"/>
</dbReference>
<reference evidence="1 2" key="1">
    <citation type="journal article" date="2015" name="Stand. Genomic Sci.">
        <title>Genomic Encyclopedia of Bacterial and Archaeal Type Strains, Phase III: the genomes of soil and plant-associated and newly described type strains.</title>
        <authorList>
            <person name="Whitman W.B."/>
            <person name="Woyke T."/>
            <person name="Klenk H.P."/>
            <person name="Zhou Y."/>
            <person name="Lilburn T.G."/>
            <person name="Beck B.J."/>
            <person name="De Vos P."/>
            <person name="Vandamme P."/>
            <person name="Eisen J.A."/>
            <person name="Garrity G."/>
            <person name="Hugenholtz P."/>
            <person name="Kyrpides N.C."/>
        </authorList>
    </citation>
    <scope>NUCLEOTIDE SEQUENCE [LARGE SCALE GENOMIC DNA]</scope>
    <source>
        <strain evidence="1 2">CGMCC 1.6855</strain>
    </source>
</reference>
<accession>A0A562MMM9</accession>